<dbReference type="EMBL" id="CAJNOV010008965">
    <property type="protein sequence ID" value="CAF1345586.1"/>
    <property type="molecule type" value="Genomic_DNA"/>
</dbReference>
<accession>A0A815GZX4</accession>
<dbReference type="AlphaFoldDB" id="A0A815GZX4"/>
<comment type="caution">
    <text evidence="1">The sequence shown here is derived from an EMBL/GenBank/DDBJ whole genome shotgun (WGS) entry which is preliminary data.</text>
</comment>
<reference evidence="1" key="1">
    <citation type="submission" date="2021-02" db="EMBL/GenBank/DDBJ databases">
        <authorList>
            <person name="Nowell W R."/>
        </authorList>
    </citation>
    <scope>NUCLEOTIDE SEQUENCE</scope>
</reference>
<evidence type="ECO:0000313" key="2">
    <source>
        <dbReference type="Proteomes" id="UP000663855"/>
    </source>
</evidence>
<dbReference type="Proteomes" id="UP000663855">
    <property type="component" value="Unassembled WGS sequence"/>
</dbReference>
<evidence type="ECO:0000313" key="1">
    <source>
        <dbReference type="EMBL" id="CAF1345586.1"/>
    </source>
</evidence>
<sequence length="370" mass="42116">MSWSYVSRNFDSVDRNLTEIIENVEVRDRNNLYGNYATANSLNNVDPIRTRSEEETYRYVQEAVGKIYWSSNPNITRSPSEGPVRSEKQVTLKCLQPPALPEPEPNIIIEKRPEQPPPQPPVIIHQREQICPTPEPLIFRERPPPNIIIEKRPEQPPPQPPVIIHQREQICPTPEPLIFRERPPVRPVPPPPQKTEICLPPVPVPPRSLIVECFPPMEKPRDIIIERWLPYGPFPERRTITQPAPPPVKYPSPTHTVIIHDKGPVVVVDKFQCLGVSQEDPDAYIARYGSSLLDSRTLVEEVCRAGVTANITCPCDALPPRFDDPRLRSPCVLRNDRWCLKHGTSCPKLRDGTQHFNIGNGEGSYDCETN</sequence>
<name>A0A815GZX4_9BILA</name>
<organism evidence="1 2">
    <name type="scientific">Rotaria magnacalcarata</name>
    <dbReference type="NCBI Taxonomy" id="392030"/>
    <lineage>
        <taxon>Eukaryota</taxon>
        <taxon>Metazoa</taxon>
        <taxon>Spiralia</taxon>
        <taxon>Gnathifera</taxon>
        <taxon>Rotifera</taxon>
        <taxon>Eurotatoria</taxon>
        <taxon>Bdelloidea</taxon>
        <taxon>Philodinida</taxon>
        <taxon>Philodinidae</taxon>
        <taxon>Rotaria</taxon>
    </lineage>
</organism>
<gene>
    <name evidence="1" type="ORF">CJN711_LOCUS19153</name>
</gene>
<proteinExistence type="predicted"/>
<protein>
    <submittedName>
        <fullName evidence="1">Uncharacterized protein</fullName>
    </submittedName>
</protein>